<dbReference type="STRING" id="439292.Bsel_2182"/>
<keyword evidence="2" id="KW-0812">Transmembrane</keyword>
<reference evidence="3" key="1">
    <citation type="submission" date="2009-10" db="EMBL/GenBank/DDBJ databases">
        <title>Complete sequence of Bacillus selenitireducens MLS10.</title>
        <authorList>
            <consortium name="US DOE Joint Genome Institute"/>
            <person name="Lucas S."/>
            <person name="Copeland A."/>
            <person name="Lapidus A."/>
            <person name="Glavina del Rio T."/>
            <person name="Dalin E."/>
            <person name="Tice H."/>
            <person name="Bruce D."/>
            <person name="Goodwin L."/>
            <person name="Pitluck S."/>
            <person name="Sims D."/>
            <person name="Brettin T."/>
            <person name="Detter J.C."/>
            <person name="Han C."/>
            <person name="Larimer F."/>
            <person name="Land M."/>
            <person name="Hauser L."/>
            <person name="Kyrpides N."/>
            <person name="Ovchinnikova G."/>
            <person name="Stolz J."/>
        </authorList>
    </citation>
    <scope>NUCLEOTIDE SEQUENCE [LARGE SCALE GENOMIC DNA]</scope>
    <source>
        <strain evidence="3">MLS10</strain>
    </source>
</reference>
<dbReference type="HOGENOM" id="CLU_1451727_0_0_9"/>
<keyword evidence="2" id="KW-1133">Transmembrane helix</keyword>
<dbReference type="EMBL" id="CP001791">
    <property type="protein sequence ID" value="ADH99686.1"/>
    <property type="molecule type" value="Genomic_DNA"/>
</dbReference>
<accession>D6XVE8</accession>
<feature type="transmembrane region" description="Helical" evidence="2">
    <location>
        <begin position="6"/>
        <end position="26"/>
    </location>
</feature>
<dbReference type="RefSeq" id="WP_013173108.1">
    <property type="nucleotide sequence ID" value="NC_014219.1"/>
</dbReference>
<name>D6XVE8_BACIE</name>
<keyword evidence="2" id="KW-0472">Membrane</keyword>
<protein>
    <submittedName>
        <fullName evidence="3">Uncharacterized protein</fullName>
    </submittedName>
</protein>
<keyword evidence="4" id="KW-1185">Reference proteome</keyword>
<evidence type="ECO:0000256" key="2">
    <source>
        <dbReference type="SAM" id="Phobius"/>
    </source>
</evidence>
<organism evidence="3 4">
    <name type="scientific">Bacillus selenitireducens (strain ATCC 700615 / DSM 15326 / MLS10)</name>
    <dbReference type="NCBI Taxonomy" id="439292"/>
    <lineage>
        <taxon>Bacteria</taxon>
        <taxon>Bacillati</taxon>
        <taxon>Bacillota</taxon>
        <taxon>Bacilli</taxon>
        <taxon>Bacillales</taxon>
        <taxon>Bacillaceae</taxon>
        <taxon>Salisediminibacterium</taxon>
    </lineage>
</organism>
<dbReference type="KEGG" id="bse:Bsel_2182"/>
<evidence type="ECO:0000313" key="4">
    <source>
        <dbReference type="Proteomes" id="UP000000271"/>
    </source>
</evidence>
<dbReference type="OrthoDB" id="2971021at2"/>
<evidence type="ECO:0000313" key="3">
    <source>
        <dbReference type="EMBL" id="ADH99686.1"/>
    </source>
</evidence>
<sequence length="186" mass="22029">MSLDHLLSVAILTVQIIGFLFIGIMIRNRSGRSAGRQTPYKPEQQPEPKVHYRQAPPMPDHPIVHQKWRDEVKRTIELQCLSIRNAVSKQTVDIHQKEIEFAPRQFLFDEDVLQEVYDQEERDLLKTFLETYHKYLELHWLTKDQRLKTVFSGRISNVDSEAGRMVYRSKVVVKEFDRLLNELRKS</sequence>
<evidence type="ECO:0000256" key="1">
    <source>
        <dbReference type="SAM" id="MobiDB-lite"/>
    </source>
</evidence>
<feature type="region of interest" description="Disordered" evidence="1">
    <location>
        <begin position="32"/>
        <end position="56"/>
    </location>
</feature>
<gene>
    <name evidence="3" type="ordered locus">Bsel_2182</name>
</gene>
<dbReference type="AlphaFoldDB" id="D6XVE8"/>
<proteinExistence type="predicted"/>
<dbReference type="Proteomes" id="UP000000271">
    <property type="component" value="Chromosome"/>
</dbReference>